<evidence type="ECO:0008006" key="4">
    <source>
        <dbReference type="Google" id="ProtNLM"/>
    </source>
</evidence>
<gene>
    <name evidence="2" type="ORF">VRU48_09600</name>
</gene>
<dbReference type="EMBL" id="JAZDQT010000001">
    <property type="protein sequence ID" value="MEE1945363.1"/>
    <property type="molecule type" value="Genomic_DNA"/>
</dbReference>
<name>A0ABU7I7B2_9SPHI</name>
<organism evidence="2 3">
    <name type="scientific">Pedobacter albus</name>
    <dbReference type="NCBI Taxonomy" id="3113905"/>
    <lineage>
        <taxon>Bacteria</taxon>
        <taxon>Pseudomonadati</taxon>
        <taxon>Bacteroidota</taxon>
        <taxon>Sphingobacteriia</taxon>
        <taxon>Sphingobacteriales</taxon>
        <taxon>Sphingobacteriaceae</taxon>
        <taxon>Pedobacter</taxon>
    </lineage>
</organism>
<evidence type="ECO:0000313" key="2">
    <source>
        <dbReference type="EMBL" id="MEE1945363.1"/>
    </source>
</evidence>
<evidence type="ECO:0000256" key="1">
    <source>
        <dbReference type="SAM" id="MobiDB-lite"/>
    </source>
</evidence>
<dbReference type="RefSeq" id="WP_330107706.1">
    <property type="nucleotide sequence ID" value="NZ_JAZDQT010000001.1"/>
</dbReference>
<evidence type="ECO:0000313" key="3">
    <source>
        <dbReference type="Proteomes" id="UP001336835"/>
    </source>
</evidence>
<feature type="region of interest" description="Disordered" evidence="1">
    <location>
        <begin position="1"/>
        <end position="22"/>
    </location>
</feature>
<comment type="caution">
    <text evidence="2">The sequence shown here is derived from an EMBL/GenBank/DDBJ whole genome shotgun (WGS) entry which is preliminary data.</text>
</comment>
<protein>
    <recommendedName>
        <fullName evidence="4">Anti-sigma factor NepR domain-containing protein</fullName>
    </recommendedName>
</protein>
<sequence>MTKTSTLNDLSNFSSPQPVEKAVDEGDQQNLLFYNSIRSKLDQLVKEPSDETIQKILDYSKKK</sequence>
<accession>A0ABU7I7B2</accession>
<proteinExistence type="predicted"/>
<feature type="compositionally biased region" description="Polar residues" evidence="1">
    <location>
        <begin position="1"/>
        <end position="17"/>
    </location>
</feature>
<reference evidence="2 3" key="1">
    <citation type="submission" date="2024-01" db="EMBL/GenBank/DDBJ databases">
        <title>Pedobacter sp. nov., isolated from fresh soil.</title>
        <authorList>
            <person name="Le N.T.T."/>
        </authorList>
    </citation>
    <scope>NUCLEOTIDE SEQUENCE [LARGE SCALE GENOMIC DNA]</scope>
    <source>
        <strain evidence="2 3">KR3-3</strain>
    </source>
</reference>
<dbReference type="Proteomes" id="UP001336835">
    <property type="component" value="Unassembled WGS sequence"/>
</dbReference>
<keyword evidence="3" id="KW-1185">Reference proteome</keyword>